<organism evidence="1 2">
    <name type="scientific">Naganishia vaughanmartiniae</name>
    <dbReference type="NCBI Taxonomy" id="1424756"/>
    <lineage>
        <taxon>Eukaryota</taxon>
        <taxon>Fungi</taxon>
        <taxon>Dikarya</taxon>
        <taxon>Basidiomycota</taxon>
        <taxon>Agaricomycotina</taxon>
        <taxon>Tremellomycetes</taxon>
        <taxon>Filobasidiales</taxon>
        <taxon>Filobasidiaceae</taxon>
        <taxon>Naganishia</taxon>
    </lineage>
</organism>
<evidence type="ECO:0000313" key="2">
    <source>
        <dbReference type="Proteomes" id="UP001243375"/>
    </source>
</evidence>
<accession>A0ACC2WVG4</accession>
<comment type="caution">
    <text evidence="1">The sequence shown here is derived from an EMBL/GenBank/DDBJ whole genome shotgun (WGS) entry which is preliminary data.</text>
</comment>
<evidence type="ECO:0000313" key="1">
    <source>
        <dbReference type="EMBL" id="KAJ9115047.1"/>
    </source>
</evidence>
<proteinExistence type="predicted"/>
<keyword evidence="2" id="KW-1185">Reference proteome</keyword>
<sequence length="1347" mass="149333">MRTPFSSPNKAPPKGPYLMPHGGLRPTQPGSPNKTAKMMAAIKKLQDQNQITLTSGIVASSADIFQASQNAPTASTNLQLGITDATQEISEGTLFLLRHLAQNQALPTPSEPVPPMPIKGRIPTVRNPQWHAKGWVLKYQDVLTVDLPKVFDHEATRDHLEPFLANASSPSPSDLGIDQDLLQGHIKFVKERRPNFVAAPDSAYNHMKDISNRESEGDISSGVEKRGDEDENMDYNDGGGEPWQGIQNVDSGDGGDADEGEEVAQSRTEMGKHKGRYDCKCRWAATTLEKLLRAAKEAVEQRASTITFQGLSGYRSEKEISEIRANASTIDKVQWTPSFAMIDKDQAELNALEEVRRWVKAHGIPLDFEESVGEPDPPSLPRPAMDGLMKLIRPLQRVRSPANSFEWQTAVEKFNDGVRSLSVQHKMDEGTATKILSYFQENWFCDRWRMDQLVVVIINDVFPYFEMWPPTAPRPSKTLVGVMRSGHNLWQISHFELVVEDMGKQLWAIIRDSTAEKATSKSEAKSRSIAEKKFWEVGDLGEREYSEIGWPATGTVTRPRLTVHAPFPAPEVDNGPSRSNGTNRESPSPVVVQPKSKPHPQAGASPVGFNTCSAAREATSKAKGVKAAPSPAVFTIKQGQGLVNGVGRNICYLNAAFQALLHLPFIRNKLLETRVIRTTRSADFVKSLCELACQWEKAMEPFEVEWFLKHRLQDVVRGDNEPSTQEYLNDFDFPVNEQQCISEFFWNFFNKLRNDCTDVKEGQTCESQTLEIGVPVKLKDTKTLKELVAALFTTSYQPHPTVVHGTSCCSATTIQVHTTIINTPRYILIHLDRSEERRLGDTVSRGVKICRELELGEYTGGKFPHLKYKLASTIRHRAFDEHSGHYMTDVMVGNAWRRFDDDKVSSVEDPFRHSACRSKKVGGQTVWQDSPVMLVYQIQEQSKGSKTAGTGGIDTHTDTDQLRSGTAFEVKGASSASTAEPGATAAPSSETSLPHWLKGYNFEASSSLPRLLESFDLANANAIETFKRLIAAPSETQKGYATFVKAGDIPGVGNGLIIPPQSASRFKPGAWADNHIMSVWTELLARFAPPSVYCLDGPFYESLGTRRGSALQVEKFHNKALFSTMPSYRRILFFVPFTNHWAVGVIDTAQRQVILLDSRGKAFNLAHFHERIRSFLLGVYTRELQATPLFTVPGHPLYEELPLSNDVTSYVPQQSDGNNCGYIATRYMELAVLGLHPTAVNCGLLGDQWSSHEGDQLRMDVWIKLVNLAPSTSLASTASDTPAPCTRGTSLAGSADEVLGKNKRRRQQKLSLRGGSRQTRDCTPDVVQGTYVVFSTSSSMKLESPLN</sequence>
<protein>
    <submittedName>
        <fullName evidence="1">Uncharacterized protein</fullName>
    </submittedName>
</protein>
<name>A0ACC2WVG4_9TREE</name>
<gene>
    <name evidence="1" type="ORF">QFC22_005375</name>
</gene>
<dbReference type="EMBL" id="JASBWU010000017">
    <property type="protein sequence ID" value="KAJ9115047.1"/>
    <property type="molecule type" value="Genomic_DNA"/>
</dbReference>
<reference evidence="1" key="1">
    <citation type="submission" date="2023-04" db="EMBL/GenBank/DDBJ databases">
        <title>Draft Genome sequencing of Naganishia species isolated from polar environments using Oxford Nanopore Technology.</title>
        <authorList>
            <person name="Leo P."/>
            <person name="Venkateswaran K."/>
        </authorList>
    </citation>
    <scope>NUCLEOTIDE SEQUENCE</scope>
    <source>
        <strain evidence="1">MNA-CCFEE 5425</strain>
    </source>
</reference>
<dbReference type="Proteomes" id="UP001243375">
    <property type="component" value="Unassembled WGS sequence"/>
</dbReference>